<dbReference type="PROSITE" id="PS50144">
    <property type="entry name" value="MATH"/>
    <property type="match status" value="2"/>
</dbReference>
<dbReference type="Proteomes" id="UP000316621">
    <property type="component" value="Chromosome 3"/>
</dbReference>
<dbReference type="Gramene" id="RZC56025">
    <property type="protein sequence ID" value="RZC56025"/>
    <property type="gene ID" value="C5167_014887"/>
</dbReference>
<dbReference type="Pfam" id="PF22486">
    <property type="entry name" value="MATH_2"/>
    <property type="match status" value="2"/>
</dbReference>
<sequence>MEKLSEFIKEKKMNLLDVISTSKPYKPMLCSTAIQSCIAPSPIRRIRQNPPTNYVFKIQSYSTISIYERCKSPSFGEKETGYTWQLCYYPKGKKEGGKGYFSIYLLITDTDKLGTDWDVKVDFRLFLFNHSKKNYLVQDNYETSFNVNNKEQGFARFINLKKFRKLHLFEDTFTIGAEIFVIKKTERTDSFSRIQEPRTLENSKTVTYKIDQFSKRSNVPRLERITVNKLEWKVIIYPKGNAQANKSVSMFIQLTNSSCLSPDNQVYVDYSFCIAGKKETFKRAQSWFSASQTTRGTPNFISLNRLEDPKFGYLVDDACTFGITVTVVGLKDTTKA</sequence>
<dbReference type="InterPro" id="IPR002083">
    <property type="entry name" value="MATH/TRAF_dom"/>
</dbReference>
<dbReference type="SMART" id="SM00061">
    <property type="entry name" value="MATH"/>
    <property type="match status" value="2"/>
</dbReference>
<dbReference type="InterPro" id="IPR008974">
    <property type="entry name" value="TRAF-like"/>
</dbReference>
<dbReference type="PANTHER" id="PTHR46162:SF2">
    <property type="entry name" value="ANKYRIN REPEAT-CONTAINING PROTEIN-RELATED"/>
    <property type="match status" value="1"/>
</dbReference>
<reference evidence="2 3" key="1">
    <citation type="journal article" date="2018" name="Science">
        <title>The opium poppy genome and morphinan production.</title>
        <authorList>
            <person name="Guo L."/>
            <person name="Winzer T."/>
            <person name="Yang X."/>
            <person name="Li Y."/>
            <person name="Ning Z."/>
            <person name="He Z."/>
            <person name="Teodor R."/>
            <person name="Lu Y."/>
            <person name="Bowser T.A."/>
            <person name="Graham I.A."/>
            <person name="Ye K."/>
        </authorList>
    </citation>
    <scope>NUCLEOTIDE SEQUENCE [LARGE SCALE GENOMIC DNA]</scope>
    <source>
        <strain evidence="3">cv. HN1</strain>
        <tissue evidence="2">Leaves</tissue>
    </source>
</reference>
<dbReference type="CDD" id="cd00121">
    <property type="entry name" value="MATH"/>
    <property type="match status" value="2"/>
</dbReference>
<dbReference type="OMA" id="FTWFIQG"/>
<evidence type="ECO:0000313" key="3">
    <source>
        <dbReference type="Proteomes" id="UP000316621"/>
    </source>
</evidence>
<name>A0A4Y7J8T5_PAPSO</name>
<evidence type="ECO:0000313" key="2">
    <source>
        <dbReference type="EMBL" id="RZC56025.1"/>
    </source>
</evidence>
<gene>
    <name evidence="2" type="ORF">C5167_014887</name>
</gene>
<evidence type="ECO:0000259" key="1">
    <source>
        <dbReference type="PROSITE" id="PS50144"/>
    </source>
</evidence>
<feature type="domain" description="MATH" evidence="1">
    <location>
        <begin position="51"/>
        <end position="179"/>
    </location>
</feature>
<dbReference type="EMBL" id="CM010717">
    <property type="protein sequence ID" value="RZC56025.1"/>
    <property type="molecule type" value="Genomic_DNA"/>
</dbReference>
<dbReference type="SUPFAM" id="SSF49599">
    <property type="entry name" value="TRAF domain-like"/>
    <property type="match status" value="2"/>
</dbReference>
<accession>A0A4Y7J8T5</accession>
<organism evidence="2 3">
    <name type="scientific">Papaver somniferum</name>
    <name type="common">Opium poppy</name>
    <dbReference type="NCBI Taxonomy" id="3469"/>
    <lineage>
        <taxon>Eukaryota</taxon>
        <taxon>Viridiplantae</taxon>
        <taxon>Streptophyta</taxon>
        <taxon>Embryophyta</taxon>
        <taxon>Tracheophyta</taxon>
        <taxon>Spermatophyta</taxon>
        <taxon>Magnoliopsida</taxon>
        <taxon>Ranunculales</taxon>
        <taxon>Papaveraceae</taxon>
        <taxon>Papaveroideae</taxon>
        <taxon>Papaver</taxon>
    </lineage>
</organism>
<dbReference type="Gene3D" id="2.60.210.10">
    <property type="entry name" value="Apoptosis, Tumor Necrosis Factor Receptor Associated Protein 2, Chain A"/>
    <property type="match status" value="2"/>
</dbReference>
<protein>
    <recommendedName>
        <fullName evidence="1">MATH domain-containing protein</fullName>
    </recommendedName>
</protein>
<dbReference type="PANTHER" id="PTHR46162">
    <property type="entry name" value="TRAF-LIKE FAMILY PROTEIN"/>
    <property type="match status" value="1"/>
</dbReference>
<feature type="domain" description="MATH" evidence="1">
    <location>
        <begin position="203"/>
        <end position="325"/>
    </location>
</feature>
<dbReference type="STRING" id="3469.A0A4Y7J8T5"/>
<proteinExistence type="predicted"/>
<keyword evidence="3" id="KW-1185">Reference proteome</keyword>
<dbReference type="AlphaFoldDB" id="A0A4Y7J8T5"/>